<dbReference type="SFLD" id="SFLDG01129">
    <property type="entry name" value="C1.5:_HAD__Beta-PGM__Phosphata"/>
    <property type="match status" value="1"/>
</dbReference>
<dbReference type="PANTHER" id="PTHR46470">
    <property type="entry name" value="N-ACYLNEURAMINATE-9-PHOSPHATASE"/>
    <property type="match status" value="1"/>
</dbReference>
<evidence type="ECO:0000256" key="5">
    <source>
        <dbReference type="SAM" id="MobiDB-lite"/>
    </source>
</evidence>
<organism evidence="6 7">
    <name type="scientific">Halovenus rubra</name>
    <dbReference type="NCBI Taxonomy" id="869890"/>
    <lineage>
        <taxon>Archaea</taxon>
        <taxon>Methanobacteriati</taxon>
        <taxon>Methanobacteriota</taxon>
        <taxon>Stenosarchaea group</taxon>
        <taxon>Halobacteria</taxon>
        <taxon>Halobacteriales</taxon>
        <taxon>Haloarculaceae</taxon>
        <taxon>Halovenus</taxon>
    </lineage>
</organism>
<comment type="cofactor">
    <cofactor evidence="1">
        <name>Mg(2+)</name>
        <dbReference type="ChEBI" id="CHEBI:18420"/>
    </cofactor>
</comment>
<reference evidence="6 7" key="1">
    <citation type="journal article" date="2014" name="Int. J. Syst. Evol. Microbiol.">
        <title>Complete genome sequence of Corynebacterium casei LMG S-19264T (=DSM 44701T), isolated from a smear-ripened cheese.</title>
        <authorList>
            <consortium name="US DOE Joint Genome Institute (JGI-PGF)"/>
            <person name="Walter F."/>
            <person name="Albersmeier A."/>
            <person name="Kalinowski J."/>
            <person name="Ruckert C."/>
        </authorList>
    </citation>
    <scope>NUCLEOTIDE SEQUENCE [LARGE SCALE GENOMIC DNA]</scope>
    <source>
        <strain evidence="6 7">CGMCC 4.7215</strain>
    </source>
</reference>
<dbReference type="RefSeq" id="WP_267636978.1">
    <property type="nucleotide sequence ID" value="NZ_JAODIY010000008.1"/>
</dbReference>
<sequence length="224" mass="24787">MNTIETVVFDLDTTICLNTQSDDEIHRELFEQVAMEPPFTVAEVRSVDPANLPTTTSDRAFYENLYRAATENLTDSQYRNLAEATVEIVDETDVVFRDGTHETLQYIREQYDDLGLLTYGNPKTQRAKLDRLGITDVFDATVVCGPQTDIAGKPDAEAFQTVLAELGSSPETSIYIGDNLQGDIGGANNVGMYSAWVPEEEPPADPQPEPTYALTSPTDLREIL</sequence>
<dbReference type="EC" id="3.1.3.-" evidence="6"/>
<keyword evidence="4" id="KW-0460">Magnesium</keyword>
<dbReference type="PANTHER" id="PTHR46470:SF3">
    <property type="entry name" value="N-ACYLNEURAMINATE-9-PHOSPHATASE"/>
    <property type="match status" value="1"/>
</dbReference>
<evidence type="ECO:0000256" key="3">
    <source>
        <dbReference type="ARBA" id="ARBA00022801"/>
    </source>
</evidence>
<protein>
    <submittedName>
        <fullName evidence="6">HAD family hydrolase</fullName>
        <ecNumber evidence="6">3.1.3.-</ecNumber>
    </submittedName>
</protein>
<dbReference type="InterPro" id="IPR006439">
    <property type="entry name" value="HAD-SF_hydro_IA"/>
</dbReference>
<comment type="caution">
    <text evidence="6">The sequence shown here is derived from an EMBL/GenBank/DDBJ whole genome shotgun (WGS) entry which is preliminary data.</text>
</comment>
<dbReference type="NCBIfam" id="TIGR01549">
    <property type="entry name" value="HAD-SF-IA-v1"/>
    <property type="match status" value="1"/>
</dbReference>
<dbReference type="Gene3D" id="3.40.50.1000">
    <property type="entry name" value="HAD superfamily/HAD-like"/>
    <property type="match status" value="1"/>
</dbReference>
<evidence type="ECO:0000256" key="1">
    <source>
        <dbReference type="ARBA" id="ARBA00001946"/>
    </source>
</evidence>
<evidence type="ECO:0000256" key="4">
    <source>
        <dbReference type="ARBA" id="ARBA00022842"/>
    </source>
</evidence>
<comment type="similarity">
    <text evidence="2">Belongs to the HAD-like hydrolase superfamily.</text>
</comment>
<dbReference type="GO" id="GO:0016787">
    <property type="term" value="F:hydrolase activity"/>
    <property type="evidence" value="ECO:0007669"/>
    <property type="project" value="UniProtKB-KW"/>
</dbReference>
<dbReference type="SFLD" id="SFLDS00003">
    <property type="entry name" value="Haloacid_Dehalogenase"/>
    <property type="match status" value="1"/>
</dbReference>
<name>A0ABD5X8Y4_9EURY</name>
<dbReference type="EMBL" id="JBHSZQ010000008">
    <property type="protein sequence ID" value="MFC7125635.1"/>
    <property type="molecule type" value="Genomic_DNA"/>
</dbReference>
<proteinExistence type="inferred from homology"/>
<dbReference type="SUPFAM" id="SSF56784">
    <property type="entry name" value="HAD-like"/>
    <property type="match status" value="1"/>
</dbReference>
<dbReference type="Pfam" id="PF00702">
    <property type="entry name" value="Hydrolase"/>
    <property type="match status" value="1"/>
</dbReference>
<dbReference type="Proteomes" id="UP001596414">
    <property type="component" value="Unassembled WGS sequence"/>
</dbReference>
<evidence type="ECO:0000313" key="6">
    <source>
        <dbReference type="EMBL" id="MFC7125635.1"/>
    </source>
</evidence>
<dbReference type="GO" id="GO:0019752">
    <property type="term" value="P:carboxylic acid metabolic process"/>
    <property type="evidence" value="ECO:0007669"/>
    <property type="project" value="UniProtKB-ARBA"/>
</dbReference>
<dbReference type="InterPro" id="IPR036412">
    <property type="entry name" value="HAD-like_sf"/>
</dbReference>
<accession>A0ABD5X8Y4</accession>
<evidence type="ECO:0000256" key="2">
    <source>
        <dbReference type="ARBA" id="ARBA00007958"/>
    </source>
</evidence>
<dbReference type="AlphaFoldDB" id="A0ABD5X8Y4"/>
<dbReference type="InterPro" id="IPR051400">
    <property type="entry name" value="HAD-like_hydrolase"/>
</dbReference>
<evidence type="ECO:0000313" key="7">
    <source>
        <dbReference type="Proteomes" id="UP001596414"/>
    </source>
</evidence>
<dbReference type="InterPro" id="IPR023214">
    <property type="entry name" value="HAD_sf"/>
</dbReference>
<dbReference type="Gene3D" id="1.20.120.710">
    <property type="entry name" value="Haloacid dehalogenase hydrolase-like domain"/>
    <property type="match status" value="1"/>
</dbReference>
<keyword evidence="3 6" id="KW-0378">Hydrolase</keyword>
<feature type="region of interest" description="Disordered" evidence="5">
    <location>
        <begin position="199"/>
        <end position="224"/>
    </location>
</feature>
<gene>
    <name evidence="6" type="ORF">ACFQJ7_06235</name>
</gene>